<evidence type="ECO:0000313" key="5">
    <source>
        <dbReference type="EMBL" id="MOY39663.1"/>
    </source>
</evidence>
<sequence length="295" mass="31364">MSIISRIGFCFVLCCSLSWKLPTSEAVGKDSSPRYCNETSSSLQLSGRLALVTGGASGIGRSVAKVLAREGVTVFIADRNVTGGEETIRMLRAIQDCGHMGMFTDFRKFADVESLFKEIKKVFPGKKLSLVVNSAEILQKSTPLSLISDATFDDLIATNLRATFLVAREAVKSMLAQNVSDGAIVNIASIFGRDGAAGLSAYAASKGAVLAFTKSVALELSNKGIRVNAILPWVTDSPRVFQSSAEVVRNRVVNVNATLSTSMPVEVSETIALILSPKSSNITGAFIDVTGEMNI</sequence>
<accession>A0A4D5RR12</accession>
<dbReference type="GO" id="GO:0016491">
    <property type="term" value="F:oxidoreductase activity"/>
    <property type="evidence" value="ECO:0007669"/>
    <property type="project" value="UniProtKB-KW"/>
</dbReference>
<proteinExistence type="inferred from homology"/>
<dbReference type="PRINTS" id="PR00080">
    <property type="entry name" value="SDRFAMILY"/>
</dbReference>
<dbReference type="Pfam" id="PF00106">
    <property type="entry name" value="adh_short"/>
    <property type="match status" value="1"/>
</dbReference>
<evidence type="ECO:0000256" key="3">
    <source>
        <dbReference type="RuleBase" id="RU000363"/>
    </source>
</evidence>
<feature type="chain" id="PRO_5020022828" evidence="4">
    <location>
        <begin position="27"/>
        <end position="295"/>
    </location>
</feature>
<dbReference type="AlphaFoldDB" id="A0A4D5RR12"/>
<dbReference type="EMBL" id="GHJT01005692">
    <property type="protein sequence ID" value="MOY39663.1"/>
    <property type="molecule type" value="Transcribed_RNA"/>
</dbReference>
<protein>
    <submittedName>
        <fullName evidence="5">Putative mitochondrial/plastidial beta-ketoacyl-acp reductase</fullName>
    </submittedName>
</protein>
<dbReference type="PANTHER" id="PTHR24321:SF8">
    <property type="entry name" value="ESTRADIOL 17-BETA-DEHYDROGENASE 8-RELATED"/>
    <property type="match status" value="1"/>
</dbReference>
<evidence type="ECO:0000256" key="1">
    <source>
        <dbReference type="ARBA" id="ARBA00006484"/>
    </source>
</evidence>
<dbReference type="CDD" id="cd05233">
    <property type="entry name" value="SDR_c"/>
    <property type="match status" value="1"/>
</dbReference>
<dbReference type="PRINTS" id="PR00081">
    <property type="entry name" value="GDHRDH"/>
</dbReference>
<dbReference type="PANTHER" id="PTHR24321">
    <property type="entry name" value="DEHYDROGENASES, SHORT CHAIN"/>
    <property type="match status" value="1"/>
</dbReference>
<dbReference type="PROSITE" id="PS00061">
    <property type="entry name" value="ADH_SHORT"/>
    <property type="match status" value="1"/>
</dbReference>
<feature type="signal peptide" evidence="4">
    <location>
        <begin position="1"/>
        <end position="26"/>
    </location>
</feature>
<dbReference type="VEuPathDB" id="VectorBase:ISCI007844"/>
<dbReference type="VEuPathDB" id="VectorBase:ISCP_031857"/>
<keyword evidence="2" id="KW-0560">Oxidoreductase</keyword>
<dbReference type="InterPro" id="IPR020904">
    <property type="entry name" value="Sc_DH/Rdtase_CS"/>
</dbReference>
<dbReference type="InterPro" id="IPR002347">
    <property type="entry name" value="SDR_fam"/>
</dbReference>
<evidence type="ECO:0000256" key="2">
    <source>
        <dbReference type="ARBA" id="ARBA00023002"/>
    </source>
</evidence>
<dbReference type="VEuPathDB" id="VectorBase:ISCW007844"/>
<dbReference type="OrthoDB" id="417891at2759"/>
<reference evidence="5" key="1">
    <citation type="submission" date="2019-04" db="EMBL/GenBank/DDBJ databases">
        <title>An insight into the mialome of Ixodes scapularis.</title>
        <authorList>
            <person name="Ribeiro J.M."/>
            <person name="Mather T.N."/>
            <person name="Karim S."/>
        </authorList>
    </citation>
    <scope>NUCLEOTIDE SEQUENCE</scope>
</reference>
<name>A0A4D5RR12_IXOSC</name>
<keyword evidence="4" id="KW-0732">Signal</keyword>
<dbReference type="Gene3D" id="3.40.50.720">
    <property type="entry name" value="NAD(P)-binding Rossmann-like Domain"/>
    <property type="match status" value="1"/>
</dbReference>
<dbReference type="InterPro" id="IPR036291">
    <property type="entry name" value="NAD(P)-bd_dom_sf"/>
</dbReference>
<dbReference type="SUPFAM" id="SSF51735">
    <property type="entry name" value="NAD(P)-binding Rossmann-fold domains"/>
    <property type="match status" value="1"/>
</dbReference>
<comment type="similarity">
    <text evidence="1 3">Belongs to the short-chain dehydrogenases/reductases (SDR) family.</text>
</comment>
<organism evidence="5">
    <name type="scientific">Ixodes scapularis</name>
    <name type="common">Black-legged tick</name>
    <name type="synonym">Deer tick</name>
    <dbReference type="NCBI Taxonomy" id="6945"/>
    <lineage>
        <taxon>Eukaryota</taxon>
        <taxon>Metazoa</taxon>
        <taxon>Ecdysozoa</taxon>
        <taxon>Arthropoda</taxon>
        <taxon>Chelicerata</taxon>
        <taxon>Arachnida</taxon>
        <taxon>Acari</taxon>
        <taxon>Parasitiformes</taxon>
        <taxon>Ixodida</taxon>
        <taxon>Ixodoidea</taxon>
        <taxon>Ixodidae</taxon>
        <taxon>Ixodinae</taxon>
        <taxon>Ixodes</taxon>
    </lineage>
</organism>
<dbReference type="FunFam" id="3.40.50.720:FF:000084">
    <property type="entry name" value="Short-chain dehydrogenase reductase"/>
    <property type="match status" value="1"/>
</dbReference>
<evidence type="ECO:0000256" key="4">
    <source>
        <dbReference type="SAM" id="SignalP"/>
    </source>
</evidence>